<dbReference type="EMBL" id="JBBPBM010000013">
    <property type="protein sequence ID" value="KAK8562103.1"/>
    <property type="molecule type" value="Genomic_DNA"/>
</dbReference>
<dbReference type="InterPro" id="IPR036397">
    <property type="entry name" value="RNaseH_sf"/>
</dbReference>
<protein>
    <recommendedName>
        <fullName evidence="1">RNase H type-1 domain-containing protein</fullName>
    </recommendedName>
</protein>
<dbReference type="Proteomes" id="UP001472677">
    <property type="component" value="Unassembled WGS sequence"/>
</dbReference>
<reference evidence="2 3" key="1">
    <citation type="journal article" date="2024" name="G3 (Bethesda)">
        <title>Genome assembly of Hibiscus sabdariffa L. provides insights into metabolisms of medicinal natural products.</title>
        <authorList>
            <person name="Kim T."/>
        </authorList>
    </citation>
    <scope>NUCLEOTIDE SEQUENCE [LARGE SCALE GENOMIC DNA]</scope>
    <source>
        <strain evidence="2">TK-2024</strain>
        <tissue evidence="2">Old leaves</tissue>
    </source>
</reference>
<evidence type="ECO:0000259" key="1">
    <source>
        <dbReference type="Pfam" id="PF13456"/>
    </source>
</evidence>
<evidence type="ECO:0000313" key="3">
    <source>
        <dbReference type="Proteomes" id="UP001472677"/>
    </source>
</evidence>
<proteinExistence type="predicted"/>
<sequence length="170" mass="18881">MRSSILNFNVHFRICGVAVNNRPACGGVLFGKNGEIRALFSGLACGKNRFSAGLFAVKMAVEIFISSGWALEVPLVLCMNCKIIHSWLENPMQYSWELAKEIVEILCLLRNLSDYQLQLIDREDNGLAFSLGREGLNKESCFKAWWTMILLTLVGVGNVNGSHVIVVRSS</sequence>
<gene>
    <name evidence="2" type="ORF">V6N12_049154</name>
</gene>
<organism evidence="2 3">
    <name type="scientific">Hibiscus sabdariffa</name>
    <name type="common">roselle</name>
    <dbReference type="NCBI Taxonomy" id="183260"/>
    <lineage>
        <taxon>Eukaryota</taxon>
        <taxon>Viridiplantae</taxon>
        <taxon>Streptophyta</taxon>
        <taxon>Embryophyta</taxon>
        <taxon>Tracheophyta</taxon>
        <taxon>Spermatophyta</taxon>
        <taxon>Magnoliopsida</taxon>
        <taxon>eudicotyledons</taxon>
        <taxon>Gunneridae</taxon>
        <taxon>Pentapetalae</taxon>
        <taxon>rosids</taxon>
        <taxon>malvids</taxon>
        <taxon>Malvales</taxon>
        <taxon>Malvaceae</taxon>
        <taxon>Malvoideae</taxon>
        <taxon>Hibiscus</taxon>
    </lineage>
</organism>
<dbReference type="Gene3D" id="3.30.420.10">
    <property type="entry name" value="Ribonuclease H-like superfamily/Ribonuclease H"/>
    <property type="match status" value="1"/>
</dbReference>
<comment type="caution">
    <text evidence="2">The sequence shown here is derived from an EMBL/GenBank/DDBJ whole genome shotgun (WGS) entry which is preliminary data.</text>
</comment>
<dbReference type="InterPro" id="IPR002156">
    <property type="entry name" value="RNaseH_domain"/>
</dbReference>
<name>A0ABR2EJC3_9ROSI</name>
<keyword evidence="3" id="KW-1185">Reference proteome</keyword>
<dbReference type="Pfam" id="PF13456">
    <property type="entry name" value="RVT_3"/>
    <property type="match status" value="1"/>
</dbReference>
<evidence type="ECO:0000313" key="2">
    <source>
        <dbReference type="EMBL" id="KAK8562103.1"/>
    </source>
</evidence>
<feature type="domain" description="RNase H type-1" evidence="1">
    <location>
        <begin position="23"/>
        <end position="132"/>
    </location>
</feature>
<accession>A0ABR2EJC3</accession>